<dbReference type="Proteomes" id="UP000185725">
    <property type="component" value="Unassembled WGS sequence"/>
</dbReference>
<feature type="transmembrane region" description="Helical" evidence="1">
    <location>
        <begin position="53"/>
        <end position="72"/>
    </location>
</feature>
<evidence type="ECO:0000313" key="3">
    <source>
        <dbReference type="EMBL" id="SUX43484.1"/>
    </source>
</evidence>
<name>A0A381FAK5_9FLAO</name>
<evidence type="ECO:0000256" key="1">
    <source>
        <dbReference type="SAM" id="Phobius"/>
    </source>
</evidence>
<keyword evidence="1" id="KW-0472">Membrane</keyword>
<protein>
    <submittedName>
        <fullName evidence="3">Uncharacterized protein</fullName>
    </submittedName>
</protein>
<reference evidence="3 5" key="2">
    <citation type="submission" date="2018-06" db="EMBL/GenBank/DDBJ databases">
        <authorList>
            <consortium name="Pathogen Informatics"/>
            <person name="Doyle S."/>
        </authorList>
    </citation>
    <scope>NUCLEOTIDE SEQUENCE [LARGE SCALE GENOMIC DNA]</scope>
    <source>
        <strain evidence="3 5">NCTC13560</strain>
    </source>
</reference>
<feature type="transmembrane region" description="Helical" evidence="1">
    <location>
        <begin position="12"/>
        <end position="30"/>
    </location>
</feature>
<keyword evidence="1" id="KW-0812">Transmembrane</keyword>
<accession>A0A381FAK5</accession>
<evidence type="ECO:0000313" key="2">
    <source>
        <dbReference type="EMBL" id="SIR24679.1"/>
    </source>
</evidence>
<reference evidence="2 4" key="1">
    <citation type="submission" date="2017-01" db="EMBL/GenBank/DDBJ databases">
        <authorList>
            <person name="Varghese N."/>
            <person name="Submissions S."/>
        </authorList>
    </citation>
    <scope>NUCLEOTIDE SEQUENCE [LARGE SCALE GENOMIC DNA]</scope>
    <source>
        <strain evidence="2 4">ATCC 27950</strain>
    </source>
</reference>
<proteinExistence type="predicted"/>
<dbReference type="Proteomes" id="UP000255231">
    <property type="component" value="Unassembled WGS sequence"/>
</dbReference>
<organism evidence="3 5">
    <name type="scientific">Chryseobacterium indoltheticum</name>
    <dbReference type="NCBI Taxonomy" id="254"/>
    <lineage>
        <taxon>Bacteria</taxon>
        <taxon>Pseudomonadati</taxon>
        <taxon>Bacteroidota</taxon>
        <taxon>Flavobacteriia</taxon>
        <taxon>Flavobacteriales</taxon>
        <taxon>Weeksellaceae</taxon>
        <taxon>Chryseobacterium group</taxon>
        <taxon>Chryseobacterium</taxon>
    </lineage>
</organism>
<gene>
    <name evidence="3" type="ORF">NCTC13560_02045</name>
    <name evidence="2" type="ORF">SAMN05421682_115106</name>
</gene>
<keyword evidence="1" id="KW-1133">Transmembrane helix</keyword>
<keyword evidence="4" id="KW-1185">Reference proteome</keyword>
<sequence length="75" mass="9215">MKNITVRLFKTIYTLPLYPLYVLIALSYFIKSDFRYTGKVDEDFKNQILEAKWYFRILGFLFWIYIILKYILCLI</sequence>
<evidence type="ECO:0000313" key="5">
    <source>
        <dbReference type="Proteomes" id="UP000255231"/>
    </source>
</evidence>
<dbReference type="EMBL" id="UFVS01000001">
    <property type="protein sequence ID" value="SUX43484.1"/>
    <property type="molecule type" value="Genomic_DNA"/>
</dbReference>
<dbReference type="EMBL" id="FTMF01000015">
    <property type="protein sequence ID" value="SIR24679.1"/>
    <property type="molecule type" value="Genomic_DNA"/>
</dbReference>
<evidence type="ECO:0000313" key="4">
    <source>
        <dbReference type="Proteomes" id="UP000185725"/>
    </source>
</evidence>
<dbReference type="AlphaFoldDB" id="A0A381FAK5"/>